<dbReference type="AlphaFoldDB" id="A0A3B1A0Z3"/>
<dbReference type="PROSITE" id="PS51387">
    <property type="entry name" value="FAD_PCMH"/>
    <property type="match status" value="1"/>
</dbReference>
<reference evidence="4" key="1">
    <citation type="submission" date="2018-06" db="EMBL/GenBank/DDBJ databases">
        <authorList>
            <person name="Zhirakovskaya E."/>
        </authorList>
    </citation>
    <scope>NUCLEOTIDE SEQUENCE</scope>
</reference>
<dbReference type="InterPro" id="IPR016164">
    <property type="entry name" value="FAD-linked_Oxase-like_C"/>
</dbReference>
<dbReference type="GO" id="GO:0019154">
    <property type="term" value="F:glycolate dehydrogenase activity"/>
    <property type="evidence" value="ECO:0007669"/>
    <property type="project" value="UniProtKB-EC"/>
</dbReference>
<evidence type="ECO:0000256" key="1">
    <source>
        <dbReference type="ARBA" id="ARBA00022630"/>
    </source>
</evidence>
<gene>
    <name evidence="4" type="ORF">MNBD_GAMMA16-2305</name>
</gene>
<keyword evidence="4" id="KW-0560">Oxidoreductase</keyword>
<protein>
    <submittedName>
        <fullName evidence="4">Glycolate dehydrogenase, FAD-binding subunit GlcE</fullName>
        <ecNumber evidence="4">1.1.99.14</ecNumber>
    </submittedName>
</protein>
<sequence length="372" mass="41150">MGQKMNTLSSYDNCNVQQLQDQVLRALNEQMPLNIVGGNSKHFLGQAAQEKSHILDTRSHRGIIEYDPRELVLTARTGTPLNEIEAALADNGQMLPFEPPHFSGEATLGGAIACGLSGPRRPYAGAARDLVLGCKLLDGRGEILRFGGQVMKNVAGYDISRLMAGAYGTLGVLLEISIKVLPRPTTSITHCHASTPEEAIRFMSSLLRRALPVDALCYYKGQCYVRLSSGSEQAVLSASKEIPGDVLSDKSHFWQRLRDHQLSFFQSDTSLWRITCKPATAPIKIKDTKESDWLLDWGGAQRWLVSNMEPNSIRTAISNTGGYATCFRRNNNSEPIDLFQPLSQPMLALHQRLKASFDPQKIFNPGRMYSTL</sequence>
<evidence type="ECO:0000256" key="2">
    <source>
        <dbReference type="ARBA" id="ARBA00022827"/>
    </source>
</evidence>
<keyword evidence="1" id="KW-0285">Flavoprotein</keyword>
<evidence type="ECO:0000313" key="4">
    <source>
        <dbReference type="EMBL" id="VAW86526.1"/>
    </source>
</evidence>
<dbReference type="Gene3D" id="3.30.465.10">
    <property type="match status" value="1"/>
</dbReference>
<dbReference type="SUPFAM" id="SSF56176">
    <property type="entry name" value="FAD-binding/transporter-associated domain-like"/>
    <property type="match status" value="1"/>
</dbReference>
<dbReference type="PANTHER" id="PTHR11748">
    <property type="entry name" value="D-LACTATE DEHYDROGENASE"/>
    <property type="match status" value="1"/>
</dbReference>
<organism evidence="4">
    <name type="scientific">hydrothermal vent metagenome</name>
    <dbReference type="NCBI Taxonomy" id="652676"/>
    <lineage>
        <taxon>unclassified sequences</taxon>
        <taxon>metagenomes</taxon>
        <taxon>ecological metagenomes</taxon>
    </lineage>
</organism>
<dbReference type="GO" id="GO:0071949">
    <property type="term" value="F:FAD binding"/>
    <property type="evidence" value="ECO:0007669"/>
    <property type="project" value="InterPro"/>
</dbReference>
<proteinExistence type="predicted"/>
<dbReference type="SUPFAM" id="SSF55103">
    <property type="entry name" value="FAD-linked oxidases, C-terminal domain"/>
    <property type="match status" value="1"/>
</dbReference>
<dbReference type="Pfam" id="PF01565">
    <property type="entry name" value="FAD_binding_4"/>
    <property type="match status" value="1"/>
</dbReference>
<name>A0A3B1A0Z3_9ZZZZ</name>
<dbReference type="EC" id="1.1.99.14" evidence="4"/>
<dbReference type="InterPro" id="IPR006094">
    <property type="entry name" value="Oxid_FAD_bind_N"/>
</dbReference>
<dbReference type="InterPro" id="IPR036318">
    <property type="entry name" value="FAD-bd_PCMH-like_sf"/>
</dbReference>
<keyword evidence="2" id="KW-0274">FAD</keyword>
<feature type="domain" description="FAD-binding PCMH-type" evidence="3">
    <location>
        <begin position="3"/>
        <end position="183"/>
    </location>
</feature>
<dbReference type="EMBL" id="UOFO01000094">
    <property type="protein sequence ID" value="VAW86526.1"/>
    <property type="molecule type" value="Genomic_DNA"/>
</dbReference>
<accession>A0A3B1A0Z3</accession>
<dbReference type="InterPro" id="IPR016169">
    <property type="entry name" value="FAD-bd_PCMH_sub2"/>
</dbReference>
<evidence type="ECO:0000259" key="3">
    <source>
        <dbReference type="PROSITE" id="PS51387"/>
    </source>
</evidence>
<dbReference type="NCBIfam" id="NF008439">
    <property type="entry name" value="PRK11282.1"/>
    <property type="match status" value="1"/>
</dbReference>
<dbReference type="InterPro" id="IPR016166">
    <property type="entry name" value="FAD-bd_PCMH"/>
</dbReference>
<dbReference type="PANTHER" id="PTHR11748:SF103">
    <property type="entry name" value="GLYCOLATE OXIDASE SUBUNIT GLCE"/>
    <property type="match status" value="1"/>
</dbReference>